<dbReference type="PANTHER" id="PTHR30435:SF19">
    <property type="entry name" value="FLAGELLAR BASAL-BODY ROD PROTEIN FLGG"/>
    <property type="match status" value="1"/>
</dbReference>
<comment type="caution">
    <text evidence="11">The sequence shown here is derived from an EMBL/GenBank/DDBJ whole genome shotgun (WGS) entry which is preliminary data.</text>
</comment>
<evidence type="ECO:0000313" key="11">
    <source>
        <dbReference type="EMBL" id="CAI9119498.1"/>
    </source>
</evidence>
<evidence type="ECO:0000256" key="1">
    <source>
        <dbReference type="ARBA" id="ARBA00004117"/>
    </source>
</evidence>
<dbReference type="RefSeq" id="WP_289842758.1">
    <property type="nucleotide sequence ID" value="NZ_CATKSH010000001.1"/>
</dbReference>
<keyword evidence="11" id="KW-0969">Cilium</keyword>
<evidence type="ECO:0000256" key="6">
    <source>
        <dbReference type="NCBIfam" id="TIGR02488"/>
    </source>
</evidence>
<evidence type="ECO:0000259" key="8">
    <source>
        <dbReference type="Pfam" id="PF00460"/>
    </source>
</evidence>
<keyword evidence="12" id="KW-1185">Reference proteome</keyword>
<evidence type="ECO:0000259" key="10">
    <source>
        <dbReference type="Pfam" id="PF22692"/>
    </source>
</evidence>
<protein>
    <recommendedName>
        <fullName evidence="3 6">Flagellar basal-body rod protein FlgG</fullName>
    </recommendedName>
    <alternativeName>
        <fullName evidence="5 7">Distal rod protein</fullName>
    </alternativeName>
</protein>
<evidence type="ECO:0000256" key="5">
    <source>
        <dbReference type="ARBA" id="ARBA00032912"/>
    </source>
</evidence>
<keyword evidence="11" id="KW-0966">Cell projection</keyword>
<dbReference type="InterPro" id="IPR010930">
    <property type="entry name" value="Flg_bb/hook_C_dom"/>
</dbReference>
<name>A0AA35V3Z1_9PROT</name>
<feature type="domain" description="Flagellar basal-body/hook protein C-terminal" evidence="9">
    <location>
        <begin position="216"/>
        <end position="261"/>
    </location>
</feature>
<dbReference type="InterPro" id="IPR020013">
    <property type="entry name" value="Flagellar_FlgE/F/G"/>
</dbReference>
<comment type="similarity">
    <text evidence="2 7">Belongs to the flagella basal body rod proteins family.</text>
</comment>
<proteinExistence type="inferred from homology"/>
<comment type="subunit">
    <text evidence="7">The basal body constitutes a major portion of the flagellar organelle and consists of four rings (L,P,S, and M) mounted on a central rod. The rod consists of about 26 subunits of FlgG in the distal portion, and FlgB, FlgC and FlgF are thought to build up the proximal portion of the rod with about 6 subunits each.</text>
</comment>
<dbReference type="Proteomes" id="UP001176960">
    <property type="component" value="Unassembled WGS sequence"/>
</dbReference>
<dbReference type="Pfam" id="PF06429">
    <property type="entry name" value="Flg_bbr_C"/>
    <property type="match status" value="1"/>
</dbReference>
<evidence type="ECO:0000256" key="2">
    <source>
        <dbReference type="ARBA" id="ARBA00009677"/>
    </source>
</evidence>
<organism evidence="11 12">
    <name type="scientific">Brytella acorum</name>
    <dbReference type="NCBI Taxonomy" id="2959299"/>
    <lineage>
        <taxon>Bacteria</taxon>
        <taxon>Pseudomonadati</taxon>
        <taxon>Pseudomonadota</taxon>
        <taxon>Alphaproteobacteria</taxon>
        <taxon>Acetobacterales</taxon>
        <taxon>Acetobacteraceae</taxon>
        <taxon>Brytella</taxon>
    </lineage>
</organism>
<gene>
    <name evidence="11" type="primary">flgG</name>
    <name evidence="11" type="ORF">LMG32879_000313</name>
</gene>
<evidence type="ECO:0000256" key="4">
    <source>
        <dbReference type="ARBA" id="ARBA00023143"/>
    </source>
</evidence>
<dbReference type="InterPro" id="IPR001444">
    <property type="entry name" value="Flag_bb_rod_N"/>
</dbReference>
<evidence type="ECO:0000259" key="9">
    <source>
        <dbReference type="Pfam" id="PF06429"/>
    </source>
</evidence>
<sequence>MRSLDIAGTGMQAQQTNVETISNNIANMTTTGYKRSRAEFQDLIYQNMRRVGTTSSDTGTIIPAGAQVGLGVRTAAIYRINEQGTLEQTSNSLDMAIEGRGYFQVQLPSGETAYTRDGTFSLSDSGTIVTADGYTLIPPISIPQNALTVSVDTSGQVAVTTPGQTTSQIVGQIQLATFINENGLAAMGQNLFLQTQASGDPNVGNPNSTQGIGQVMQGYVEASNVNVVTEITDLISAQRAYEMNSKVITASDDMMQTLTNLSRS</sequence>
<dbReference type="InterPro" id="IPR012834">
    <property type="entry name" value="FlgG_G_neg"/>
</dbReference>
<dbReference type="InterPro" id="IPR053967">
    <property type="entry name" value="LlgE_F_G-like_D1"/>
</dbReference>
<evidence type="ECO:0000313" key="12">
    <source>
        <dbReference type="Proteomes" id="UP001176960"/>
    </source>
</evidence>
<accession>A0AA35V3Z1</accession>
<dbReference type="AlphaFoldDB" id="A0AA35V3Z1"/>
<dbReference type="InterPro" id="IPR037925">
    <property type="entry name" value="FlgE/F/G-like"/>
</dbReference>
<evidence type="ECO:0000256" key="3">
    <source>
        <dbReference type="ARBA" id="ARBA00017948"/>
    </source>
</evidence>
<dbReference type="PANTHER" id="PTHR30435">
    <property type="entry name" value="FLAGELLAR PROTEIN"/>
    <property type="match status" value="1"/>
</dbReference>
<reference evidence="11" key="1">
    <citation type="submission" date="2023-03" db="EMBL/GenBank/DDBJ databases">
        <authorList>
            <person name="Cleenwerck I."/>
        </authorList>
    </citation>
    <scope>NUCLEOTIDE SEQUENCE</scope>
    <source>
        <strain evidence="11">LMG 32879</strain>
    </source>
</reference>
<dbReference type="EMBL" id="CATKSH010000001">
    <property type="protein sequence ID" value="CAI9119498.1"/>
    <property type="molecule type" value="Genomic_DNA"/>
</dbReference>
<dbReference type="Pfam" id="PF22692">
    <property type="entry name" value="LlgE_F_G_D1"/>
    <property type="match status" value="1"/>
</dbReference>
<dbReference type="Pfam" id="PF00460">
    <property type="entry name" value="Flg_bb_rod"/>
    <property type="match status" value="1"/>
</dbReference>
<dbReference type="GO" id="GO:0009426">
    <property type="term" value="C:bacterial-type flagellum basal body, distal rod"/>
    <property type="evidence" value="ECO:0007669"/>
    <property type="project" value="UniProtKB-UniRule"/>
</dbReference>
<keyword evidence="11" id="KW-0282">Flagellum</keyword>
<comment type="subcellular location">
    <subcellularLocation>
        <location evidence="1 7">Bacterial flagellum basal body</location>
    </subcellularLocation>
</comment>
<evidence type="ECO:0000256" key="7">
    <source>
        <dbReference type="RuleBase" id="RU362116"/>
    </source>
</evidence>
<keyword evidence="4 7" id="KW-0975">Bacterial flagellum</keyword>
<dbReference type="GO" id="GO:0071978">
    <property type="term" value="P:bacterial-type flagellum-dependent swarming motility"/>
    <property type="evidence" value="ECO:0007669"/>
    <property type="project" value="TreeGrafter"/>
</dbReference>
<feature type="domain" description="Flagellar basal body rod protein N-terminal" evidence="8">
    <location>
        <begin position="4"/>
        <end position="34"/>
    </location>
</feature>
<feature type="domain" description="Flagellar hook protein FlgE/F/G-like D1" evidence="10">
    <location>
        <begin position="96"/>
        <end position="159"/>
    </location>
</feature>
<dbReference type="NCBIfam" id="TIGR03506">
    <property type="entry name" value="FlgEFG_subfam"/>
    <property type="match status" value="2"/>
</dbReference>
<dbReference type="SUPFAM" id="SSF117143">
    <property type="entry name" value="Flagellar hook protein flgE"/>
    <property type="match status" value="1"/>
</dbReference>
<dbReference type="NCBIfam" id="TIGR02488">
    <property type="entry name" value="flgG_G_neg"/>
    <property type="match status" value="1"/>
</dbReference>